<dbReference type="Proteomes" id="UP000626026">
    <property type="component" value="Unassembled WGS sequence"/>
</dbReference>
<keyword evidence="3" id="KW-0057">Aromatic amino acid biosynthesis</keyword>
<evidence type="ECO:0000256" key="2">
    <source>
        <dbReference type="ARBA" id="ARBA00023002"/>
    </source>
</evidence>
<reference evidence="5 6" key="1">
    <citation type="journal article" date="2013" name="Int. J. Syst. Evol. Microbiol.">
        <title>Roseomonas aerophila sp. nov., isolated from air.</title>
        <authorList>
            <person name="Kim S.J."/>
            <person name="Weon H.Y."/>
            <person name="Ahn J.H."/>
            <person name="Hong S.B."/>
            <person name="Seok S.J."/>
            <person name="Whang K.S."/>
            <person name="Kwon S.W."/>
        </authorList>
    </citation>
    <scope>NUCLEOTIDE SEQUENCE [LARGE SCALE GENOMIC DNA]</scope>
    <source>
        <strain evidence="5 6">NBRC 108923</strain>
    </source>
</reference>
<dbReference type="SUPFAM" id="SSF51735">
    <property type="entry name" value="NAD(P)-binding Rossmann-fold domains"/>
    <property type="match status" value="1"/>
</dbReference>
<evidence type="ECO:0000256" key="3">
    <source>
        <dbReference type="ARBA" id="ARBA00023141"/>
    </source>
</evidence>
<dbReference type="InterPro" id="IPR036291">
    <property type="entry name" value="NAD(P)-bd_dom_sf"/>
</dbReference>
<dbReference type="Gene3D" id="3.40.50.720">
    <property type="entry name" value="NAD(P)-binding Rossmann-like Domain"/>
    <property type="match status" value="1"/>
</dbReference>
<proteinExistence type="predicted"/>
<keyword evidence="2" id="KW-0560">Oxidoreductase</keyword>
<dbReference type="Gene3D" id="3.40.50.10860">
    <property type="entry name" value="Leucine Dehydrogenase, chain A, domain 1"/>
    <property type="match status" value="1"/>
</dbReference>
<name>A0ABR7RNN0_9PROT</name>
<dbReference type="SUPFAM" id="SSF53223">
    <property type="entry name" value="Aminoacid dehydrogenase-like, N-terminal domain"/>
    <property type="match status" value="1"/>
</dbReference>
<protein>
    <submittedName>
        <fullName evidence="5">Shikimate dehydrogenase</fullName>
    </submittedName>
</protein>
<evidence type="ECO:0000256" key="1">
    <source>
        <dbReference type="ARBA" id="ARBA00004871"/>
    </source>
</evidence>
<dbReference type="InterPro" id="IPR022893">
    <property type="entry name" value="Shikimate_DH_fam"/>
</dbReference>
<evidence type="ECO:0000313" key="5">
    <source>
        <dbReference type="EMBL" id="MBC9207911.1"/>
    </source>
</evidence>
<organism evidence="5 6">
    <name type="scientific">Teichococcus aerophilus</name>
    <dbReference type="NCBI Taxonomy" id="1224513"/>
    <lineage>
        <taxon>Bacteria</taxon>
        <taxon>Pseudomonadati</taxon>
        <taxon>Pseudomonadota</taxon>
        <taxon>Alphaproteobacteria</taxon>
        <taxon>Acetobacterales</taxon>
        <taxon>Roseomonadaceae</taxon>
        <taxon>Roseomonas</taxon>
    </lineage>
</organism>
<dbReference type="PANTHER" id="PTHR21089">
    <property type="entry name" value="SHIKIMATE DEHYDROGENASE"/>
    <property type="match status" value="1"/>
</dbReference>
<feature type="domain" description="Shikimate dehydrogenase substrate binding N-terminal" evidence="4">
    <location>
        <begin position="48"/>
        <end position="131"/>
    </location>
</feature>
<comment type="caution">
    <text evidence="5">The sequence shown here is derived from an EMBL/GenBank/DDBJ whole genome shotgun (WGS) entry which is preliminary data.</text>
</comment>
<sequence>MPAGTSPSVRGRIEEEPGHGNILRNRAVGALSGQGPRPLDGSTRVHVIVGDPIAQVKSPGGITGAFQREGLNAVMVPAHVTPEALTGFVQGLSLARNVDGIVATVPHKFAAYAFCSTATERARLLEAVNVLRRNPDGTWHGDMVDGLACVTSLQKGGCDLAGKRALLVGSGGAGSAIGHALLGAGVASLAIHDADAGRRDRLLALLGNRTVAGSDDPAGYDVVVNATPAGMQAEDPLPMQADRLEPGCWVADVITAPEVTPLLQAARERGCGTRTGLDMFAAVRELIVDVLLERR</sequence>
<dbReference type="EMBL" id="JACTVA010000023">
    <property type="protein sequence ID" value="MBC9207911.1"/>
    <property type="molecule type" value="Genomic_DNA"/>
</dbReference>
<comment type="pathway">
    <text evidence="1">Metabolic intermediate biosynthesis; chorismate biosynthesis; chorismate from D-erythrose 4-phosphate and phosphoenolpyruvate: step 4/7.</text>
</comment>
<evidence type="ECO:0000259" key="4">
    <source>
        <dbReference type="Pfam" id="PF08501"/>
    </source>
</evidence>
<dbReference type="PANTHER" id="PTHR21089:SF1">
    <property type="entry name" value="BIFUNCTIONAL 3-DEHYDROQUINATE DEHYDRATASE_SHIKIMATE DEHYDROGENASE, CHLOROPLASTIC"/>
    <property type="match status" value="1"/>
</dbReference>
<evidence type="ECO:0000313" key="6">
    <source>
        <dbReference type="Proteomes" id="UP000626026"/>
    </source>
</evidence>
<keyword evidence="6" id="KW-1185">Reference proteome</keyword>
<dbReference type="InterPro" id="IPR046346">
    <property type="entry name" value="Aminoacid_DH-like_N_sf"/>
</dbReference>
<gene>
    <name evidence="5" type="ORF">IBL26_13785</name>
</gene>
<dbReference type="Pfam" id="PF08501">
    <property type="entry name" value="Shikimate_dh_N"/>
    <property type="match status" value="1"/>
</dbReference>
<dbReference type="InterPro" id="IPR013708">
    <property type="entry name" value="Shikimate_DH-bd_N"/>
</dbReference>
<keyword evidence="3" id="KW-0028">Amino-acid biosynthesis</keyword>
<accession>A0ABR7RNN0</accession>